<protein>
    <submittedName>
        <fullName evidence="1">Jg4656 protein</fullName>
    </submittedName>
</protein>
<dbReference type="Proteomes" id="UP000838756">
    <property type="component" value="Unassembled WGS sequence"/>
</dbReference>
<accession>A0A8S4QHT3</accession>
<organism evidence="1 2">
    <name type="scientific">Pararge aegeria aegeria</name>
    <dbReference type="NCBI Taxonomy" id="348720"/>
    <lineage>
        <taxon>Eukaryota</taxon>
        <taxon>Metazoa</taxon>
        <taxon>Ecdysozoa</taxon>
        <taxon>Arthropoda</taxon>
        <taxon>Hexapoda</taxon>
        <taxon>Insecta</taxon>
        <taxon>Pterygota</taxon>
        <taxon>Neoptera</taxon>
        <taxon>Endopterygota</taxon>
        <taxon>Lepidoptera</taxon>
        <taxon>Glossata</taxon>
        <taxon>Ditrysia</taxon>
        <taxon>Papilionoidea</taxon>
        <taxon>Nymphalidae</taxon>
        <taxon>Satyrinae</taxon>
        <taxon>Satyrini</taxon>
        <taxon>Parargina</taxon>
        <taxon>Pararge</taxon>
    </lineage>
</organism>
<keyword evidence="2" id="KW-1185">Reference proteome</keyword>
<evidence type="ECO:0000313" key="2">
    <source>
        <dbReference type="Proteomes" id="UP000838756"/>
    </source>
</evidence>
<dbReference type="AlphaFoldDB" id="A0A8S4QHT3"/>
<dbReference type="EMBL" id="CAKXAJ010001216">
    <property type="protein sequence ID" value="CAH2207758.1"/>
    <property type="molecule type" value="Genomic_DNA"/>
</dbReference>
<evidence type="ECO:0000313" key="1">
    <source>
        <dbReference type="EMBL" id="CAH2207758.1"/>
    </source>
</evidence>
<comment type="caution">
    <text evidence="1">The sequence shown here is derived from an EMBL/GenBank/DDBJ whole genome shotgun (WGS) entry which is preliminary data.</text>
</comment>
<proteinExistence type="predicted"/>
<gene>
    <name evidence="1" type="primary">jg4656</name>
    <name evidence="1" type="ORF">PAEG_LOCUS378</name>
</gene>
<dbReference type="OrthoDB" id="407509at2759"/>
<name>A0A8S4QHT3_9NEOP</name>
<sequence>MERALLGVSLHDQIRNEEIRRRTRVTGIAQRVAKLKWKWAGRIARRTDRRWGSKVLEWRPRTAVMMNPYDFNSVMRACWRTYEWASARKSLNPRARRSEGIVGPRAPHVRLNLSSGDDWNERVTDSD</sequence>
<reference evidence="1" key="1">
    <citation type="submission" date="2022-03" db="EMBL/GenBank/DDBJ databases">
        <authorList>
            <person name="Lindestad O."/>
        </authorList>
    </citation>
    <scope>NUCLEOTIDE SEQUENCE</scope>
</reference>